<dbReference type="OMA" id="ILELYMI"/>
<dbReference type="GO" id="GO:0031990">
    <property type="term" value="P:mRNA export from nucleus in response to heat stress"/>
    <property type="evidence" value="ECO:0007669"/>
    <property type="project" value="EnsemblFungi"/>
</dbReference>
<dbReference type="GO" id="GO:0034398">
    <property type="term" value="P:telomere tethering at nuclear periphery"/>
    <property type="evidence" value="ECO:0007669"/>
    <property type="project" value="EnsemblFungi"/>
</dbReference>
<dbReference type="GO" id="GO:0051664">
    <property type="term" value="P:nuclear pore localization"/>
    <property type="evidence" value="ECO:0007669"/>
    <property type="project" value="EnsemblFungi"/>
</dbReference>
<gene>
    <name evidence="3" type="primary">TBLA0H02710</name>
    <name evidence="3" type="ORF">TBLA_0H02710</name>
</gene>
<dbReference type="GO" id="GO:0000122">
    <property type="term" value="P:negative regulation of transcription by RNA polymerase II"/>
    <property type="evidence" value="ECO:0007669"/>
    <property type="project" value="EnsemblFungi"/>
</dbReference>
<evidence type="ECO:0000259" key="1">
    <source>
        <dbReference type="Pfam" id="PF11715"/>
    </source>
</evidence>
<dbReference type="GO" id="GO:0000781">
    <property type="term" value="C:chromosome, telomeric region"/>
    <property type="evidence" value="ECO:0007669"/>
    <property type="project" value="GOC"/>
</dbReference>
<dbReference type="GO" id="GO:0031509">
    <property type="term" value="P:subtelomeric heterochromatin formation"/>
    <property type="evidence" value="ECO:0007669"/>
    <property type="project" value="EnsemblFungi"/>
</dbReference>
<dbReference type="InParanoid" id="I2H853"/>
<dbReference type="InterPro" id="IPR059141">
    <property type="entry name" value="Beta-prop_Nup120_160"/>
</dbReference>
<dbReference type="OrthoDB" id="67716at2759"/>
<dbReference type="GO" id="GO:0000055">
    <property type="term" value="P:ribosomal large subunit export from nucleus"/>
    <property type="evidence" value="ECO:0007669"/>
    <property type="project" value="EnsemblFungi"/>
</dbReference>
<feature type="domain" description="Nucleoporin Nup120/160 beta-propeller" evidence="1">
    <location>
        <begin position="116"/>
        <end position="431"/>
    </location>
</feature>
<proteinExistence type="predicted"/>
<dbReference type="GeneID" id="14497712"/>
<protein>
    <recommendedName>
        <fullName evidence="5">Nucleoporin Nup133/Nup155-like C-terminal domain-containing protein</fullName>
    </recommendedName>
</protein>
<dbReference type="RefSeq" id="XP_004182074.1">
    <property type="nucleotide sequence ID" value="XM_004182026.1"/>
</dbReference>
<feature type="domain" description="Nucleoporin NUP120 helical" evidence="2">
    <location>
        <begin position="558"/>
        <end position="753"/>
    </location>
</feature>
<name>I2H853_HENB6</name>
<dbReference type="GO" id="GO:0000973">
    <property type="term" value="P:post-transcriptional tethering of RNA polymerase II gene DNA at nuclear periphery"/>
    <property type="evidence" value="ECO:0007669"/>
    <property type="project" value="EnsemblFungi"/>
</dbReference>
<dbReference type="STRING" id="1071380.I2H853"/>
<evidence type="ECO:0000313" key="3">
    <source>
        <dbReference type="EMBL" id="CCH62555.1"/>
    </source>
</evidence>
<accession>I2H853</accession>
<dbReference type="GO" id="GO:0031080">
    <property type="term" value="C:nuclear pore outer ring"/>
    <property type="evidence" value="ECO:0007669"/>
    <property type="project" value="EnsemblFungi"/>
</dbReference>
<dbReference type="Proteomes" id="UP000002866">
    <property type="component" value="Chromosome 8"/>
</dbReference>
<reference evidence="3 4" key="1">
    <citation type="journal article" date="2011" name="Proc. Natl. Acad. Sci. U.S.A.">
        <title>Evolutionary erosion of yeast sex chromosomes by mating-type switching accidents.</title>
        <authorList>
            <person name="Gordon J.L."/>
            <person name="Armisen D."/>
            <person name="Proux-Wera E."/>
            <person name="Oheigeartaigh S.S."/>
            <person name="Byrne K.P."/>
            <person name="Wolfe K.H."/>
        </authorList>
    </citation>
    <scope>NUCLEOTIDE SEQUENCE [LARGE SCALE GENOMIC DNA]</scope>
    <source>
        <strain evidence="4">ATCC 34711 / CBS 6284 / DSM 70876 / NBRC 10599 / NRRL Y-10934 / UCD 77-7</strain>
    </source>
</reference>
<organism evidence="3 4">
    <name type="scientific">Henningerozyma blattae (strain ATCC 34711 / CBS 6284 / DSM 70876 / NBRC 10599 / NRRL Y-10934 / UCD 77-7)</name>
    <name type="common">Yeast</name>
    <name type="synonym">Tetrapisispora blattae</name>
    <dbReference type="NCBI Taxonomy" id="1071380"/>
    <lineage>
        <taxon>Eukaryota</taxon>
        <taxon>Fungi</taxon>
        <taxon>Dikarya</taxon>
        <taxon>Ascomycota</taxon>
        <taxon>Saccharomycotina</taxon>
        <taxon>Saccharomycetes</taxon>
        <taxon>Saccharomycetales</taxon>
        <taxon>Saccharomycetaceae</taxon>
        <taxon>Henningerozyma</taxon>
    </lineage>
</organism>
<dbReference type="GO" id="GO:0006611">
    <property type="term" value="P:protein export from nucleus"/>
    <property type="evidence" value="ECO:0007669"/>
    <property type="project" value="EnsemblFungi"/>
</dbReference>
<dbReference type="AlphaFoldDB" id="I2H853"/>
<keyword evidence="4" id="KW-1185">Reference proteome</keyword>
<dbReference type="GO" id="GO:0017056">
    <property type="term" value="F:structural constituent of nuclear pore"/>
    <property type="evidence" value="ECO:0007669"/>
    <property type="project" value="EnsemblFungi"/>
</dbReference>
<sequence length="1108" mass="129014">MSLLSKLDVNLDQFHYPSKEENIINLHLNHNSDNNSFTYTDGIENEDDIDLDLELEESISNPISKCTSNTISHDFNENYLCDYSNIISLINGQYISYQLSHDFSTITISPLSDPRLGKTINIFLPSKSINRQHTINFKEDITSSMLTVSIILKNGQFLFIELPIEYILNKNDNSLNLNNYFKLLKPYDFTIRIPNLMHSILGNQFLIVFEDGGLLNLKWTNNLEMECFLFNDNSYLKSLTNYFSRKKTDSELNRAVSCLIYQDKILLILTKGCQLKIWDLEKFTLLNQYDLSQGNNLTDSIPTRSFENIGKYLINYQDILIIFLPFANGVFQIGKLEVNSEINSPLSLTFESKNIIPAKLSTTSIWSLIDIQLNNTLELNHDSDESFLNLVILWKSGNLNKLQILSINNTNFKNYEWIESINKTINDLEIETFIANQNSNKRNSSEKIYNPVEKLKKYYSDEIVEYAENFLSANNITNDDNNLDKQREYFANLATILKDLKVSCDEGTSLTIYQDDIILINTARKWNYGIYKINVSLENMYYNIYNKTGNENEISRYLRVINGFVKTLPSGILPKISEEFIELSSKNKFKQNSSANDVTTEMTKIFKEQLEGKFELGNLQLLFNELETFDNIVEVLNNLIGNYLIPLNRQLSSSIDSENHMLIDSIIPDDFSKSIIVESLNQLINIQNAFILQILITFTFLEFSEEYLLKQIEKLIQIYSKQKIFMRLYEINKGLLIDEVFQITSKYGKGIKISSYGELFYYLEVIINNSIINYPKTFNPFIMKFFEAYVLCTNSEHNDYIIINELLETIIIPFSNDNNLVDNLLIGMNEFQCGDKYEKSFFKFTEFKDVRKLKDILPECLRNLSENEFTSTWKPLIESFSEENYQSKYMYELSCLFTQVNQFEFGLKCIKESIGISMTSIEIDEPLNFKQLQYKQYLDILMKFNLNVEIIEVLKSSSEYLNTEIRSSYYKTLLLNYPDFFSTLLKLCRGHNNDGLYLPLEDYEIVDSILISSIDSNSLQQHYPVEKLWSKYKKIYCLRIVNNRERSAAEILMEFASQLNNDILLQKKCLLIVSNILNTFDHEDDKWLLNSEGEIITYQDISSAINKI</sequence>
<dbReference type="eggNOG" id="ENOG502QQWQ">
    <property type="taxonomic scope" value="Eukaryota"/>
</dbReference>
<dbReference type="EMBL" id="HE806323">
    <property type="protein sequence ID" value="CCH62555.1"/>
    <property type="molecule type" value="Genomic_DNA"/>
</dbReference>
<dbReference type="Pfam" id="PF11715">
    <property type="entry name" value="Beta-prop_Nup120_160"/>
    <property type="match status" value="1"/>
</dbReference>
<dbReference type="FunCoup" id="I2H853">
    <property type="interactions" value="178"/>
</dbReference>
<evidence type="ECO:0008006" key="5">
    <source>
        <dbReference type="Google" id="ProtNLM"/>
    </source>
</evidence>
<evidence type="ECO:0000259" key="2">
    <source>
        <dbReference type="Pfam" id="PF22114"/>
    </source>
</evidence>
<dbReference type="Pfam" id="PF22114">
    <property type="entry name" value="NUP120_helical_2"/>
    <property type="match status" value="1"/>
</dbReference>
<evidence type="ECO:0000313" key="4">
    <source>
        <dbReference type="Proteomes" id="UP000002866"/>
    </source>
</evidence>
<dbReference type="InterPro" id="IPR055090">
    <property type="entry name" value="NUP120_helical_saccharomycetes"/>
</dbReference>
<dbReference type="GO" id="GO:0006606">
    <property type="term" value="P:protein import into nucleus"/>
    <property type="evidence" value="ECO:0007669"/>
    <property type="project" value="EnsemblFungi"/>
</dbReference>
<dbReference type="GO" id="GO:0045944">
    <property type="term" value="P:positive regulation of transcription by RNA polymerase II"/>
    <property type="evidence" value="ECO:0007669"/>
    <property type="project" value="EnsemblFungi"/>
</dbReference>
<dbReference type="GO" id="GO:0042802">
    <property type="term" value="F:identical protein binding"/>
    <property type="evidence" value="ECO:0007669"/>
    <property type="project" value="EnsemblFungi"/>
</dbReference>
<dbReference type="KEGG" id="tbl:TBLA_0H02710"/>
<dbReference type="GO" id="GO:0006302">
    <property type="term" value="P:double-strand break repair"/>
    <property type="evidence" value="ECO:0007669"/>
    <property type="project" value="EnsemblFungi"/>
</dbReference>
<dbReference type="HOGENOM" id="CLU_294409_0_0_1"/>